<dbReference type="InterPro" id="IPR048301">
    <property type="entry name" value="NucS_C"/>
</dbReference>
<evidence type="ECO:0000259" key="1">
    <source>
        <dbReference type="Pfam" id="PF01939"/>
    </source>
</evidence>
<evidence type="ECO:0000313" key="3">
    <source>
        <dbReference type="Proteomes" id="UP000663970"/>
    </source>
</evidence>
<evidence type="ECO:0000313" key="2">
    <source>
        <dbReference type="EMBL" id="MBN8237287.1"/>
    </source>
</evidence>
<sequence>MQILSEKEFEDVLVLHPELIEAGLTLIDRQAQLENKRTDLTFSDEKNNVLLVN</sequence>
<accession>A0ABS3E131</accession>
<feature type="domain" description="Endonuclease NucS C-terminal" evidence="1">
    <location>
        <begin position="5"/>
        <end position="52"/>
    </location>
</feature>
<dbReference type="Pfam" id="PF01939">
    <property type="entry name" value="NucS_C"/>
    <property type="match status" value="1"/>
</dbReference>
<comment type="caution">
    <text evidence="2">The sequence shown here is derived from an EMBL/GenBank/DDBJ whole genome shotgun (WGS) entry which is preliminary data.</text>
</comment>
<dbReference type="EMBL" id="JAEKJY010000008">
    <property type="protein sequence ID" value="MBN8237287.1"/>
    <property type="molecule type" value="Genomic_DNA"/>
</dbReference>
<dbReference type="Gene3D" id="3.40.1350.10">
    <property type="match status" value="1"/>
</dbReference>
<dbReference type="RefSeq" id="WP_206936111.1">
    <property type="nucleotide sequence ID" value="NZ_JAEKJY010000008.1"/>
</dbReference>
<dbReference type="Proteomes" id="UP000663970">
    <property type="component" value="Unassembled WGS sequence"/>
</dbReference>
<keyword evidence="3" id="KW-1185">Reference proteome</keyword>
<reference evidence="2 3" key="1">
    <citation type="submission" date="2020-12" db="EMBL/GenBank/DDBJ databases">
        <title>Oil enriched cultivation method for isolating marine PHA-producing bacteria.</title>
        <authorList>
            <person name="Zheng W."/>
            <person name="Yu S."/>
            <person name="Huang Y."/>
        </authorList>
    </citation>
    <scope>NUCLEOTIDE SEQUENCE [LARGE SCALE GENOMIC DNA]</scope>
    <source>
        <strain evidence="2 3">SY-2-6</strain>
    </source>
</reference>
<proteinExistence type="predicted"/>
<dbReference type="InterPro" id="IPR011856">
    <property type="entry name" value="tRNA_endonuc-like_dom_sf"/>
</dbReference>
<name>A0ABS3E131_9BACI</name>
<organism evidence="2 3">
    <name type="scientific">Halobacillus kuroshimensis</name>
    <dbReference type="NCBI Taxonomy" id="302481"/>
    <lineage>
        <taxon>Bacteria</taxon>
        <taxon>Bacillati</taxon>
        <taxon>Bacillota</taxon>
        <taxon>Bacilli</taxon>
        <taxon>Bacillales</taxon>
        <taxon>Bacillaceae</taxon>
        <taxon>Halobacillus</taxon>
    </lineage>
</organism>
<gene>
    <name evidence="2" type="ORF">JF544_18740</name>
</gene>
<protein>
    <submittedName>
        <fullName evidence="2">DUF91 domain-containing protein</fullName>
    </submittedName>
</protein>